<dbReference type="InterPro" id="IPR016140">
    <property type="entry name" value="Bifunc_inhib/LTP/seed_store"/>
</dbReference>
<reference evidence="3 4" key="1">
    <citation type="journal article" date="2014" name="PLoS ONE">
        <title>Global Analysis of Gene Expression Profiles in Physic Nut (Jatropha curcas L.) Seedlings Exposed to Salt Stress.</title>
        <authorList>
            <person name="Zhang L."/>
            <person name="Zhang C."/>
            <person name="Wu P."/>
            <person name="Chen Y."/>
            <person name="Li M."/>
            <person name="Jiang H."/>
            <person name="Wu G."/>
        </authorList>
    </citation>
    <scope>NUCLEOTIDE SEQUENCE [LARGE SCALE GENOMIC DNA]</scope>
    <source>
        <strain evidence="4">cv. GZQX0401</strain>
        <tissue evidence="3">Young leaves</tissue>
    </source>
</reference>
<protein>
    <recommendedName>
        <fullName evidence="2">Bifunctional inhibitor/plant lipid transfer protein/seed storage helical domain-containing protein</fullName>
    </recommendedName>
</protein>
<dbReference type="KEGG" id="jcu:105636561"/>
<dbReference type="SUPFAM" id="SSF47699">
    <property type="entry name" value="Bifunctional inhibitor/lipid-transfer protein/seed storage 2S albumin"/>
    <property type="match status" value="1"/>
</dbReference>
<dbReference type="Pfam" id="PF14368">
    <property type="entry name" value="LTP_2"/>
    <property type="match status" value="1"/>
</dbReference>
<evidence type="ECO:0000256" key="1">
    <source>
        <dbReference type="SAM" id="SignalP"/>
    </source>
</evidence>
<sequence length="117" mass="12627">MANIKTQSLLLATLIMVGALILSDSKVSGFSDNCDDNKLKEAGVQCFQYVKISGPKIPPSKECCDVLKNADMNCICKHVTPEVEKMVSVEKIVYVAQTCGLAFSPGTKCGSHTVRKD</sequence>
<dbReference type="Gene3D" id="1.10.110.10">
    <property type="entry name" value="Plant lipid-transfer and hydrophobic proteins"/>
    <property type="match status" value="1"/>
</dbReference>
<keyword evidence="4" id="KW-1185">Reference proteome</keyword>
<feature type="chain" id="PRO_5001639569" description="Bifunctional inhibitor/plant lipid transfer protein/seed storage helical domain-containing protein" evidence="1">
    <location>
        <begin position="30"/>
        <end position="117"/>
    </location>
</feature>
<evidence type="ECO:0000259" key="2">
    <source>
        <dbReference type="Pfam" id="PF14368"/>
    </source>
</evidence>
<feature type="domain" description="Bifunctional inhibitor/plant lipid transfer protein/seed storage helical" evidence="2">
    <location>
        <begin position="16"/>
        <end position="109"/>
    </location>
</feature>
<dbReference type="Proteomes" id="UP000027138">
    <property type="component" value="Unassembled WGS sequence"/>
</dbReference>
<dbReference type="STRING" id="180498.A0A067KGD1"/>
<dbReference type="OrthoDB" id="653734at2759"/>
<evidence type="ECO:0000313" key="3">
    <source>
        <dbReference type="EMBL" id="KDP35266.1"/>
    </source>
</evidence>
<dbReference type="PANTHER" id="PTHR33286">
    <property type="entry name" value="BIFUNCTIONAL INHIBITOR/LIPID-TRANSFER PROTEIN/SEED STORAGE 2S ALBUMIN SUPERFAMILY PROTEIN"/>
    <property type="match status" value="1"/>
</dbReference>
<gene>
    <name evidence="3" type="ORF">JCGZ_09425</name>
</gene>
<proteinExistence type="predicted"/>
<name>A0A067KGD1_JATCU</name>
<dbReference type="InterPro" id="IPR044741">
    <property type="entry name" value="NsLTP-like"/>
</dbReference>
<dbReference type="EMBL" id="KK914490">
    <property type="protein sequence ID" value="KDP35266.1"/>
    <property type="molecule type" value="Genomic_DNA"/>
</dbReference>
<organism evidence="3 4">
    <name type="scientific">Jatropha curcas</name>
    <name type="common">Barbados nut</name>
    <dbReference type="NCBI Taxonomy" id="180498"/>
    <lineage>
        <taxon>Eukaryota</taxon>
        <taxon>Viridiplantae</taxon>
        <taxon>Streptophyta</taxon>
        <taxon>Embryophyta</taxon>
        <taxon>Tracheophyta</taxon>
        <taxon>Spermatophyta</taxon>
        <taxon>Magnoliopsida</taxon>
        <taxon>eudicotyledons</taxon>
        <taxon>Gunneridae</taxon>
        <taxon>Pentapetalae</taxon>
        <taxon>rosids</taxon>
        <taxon>fabids</taxon>
        <taxon>Malpighiales</taxon>
        <taxon>Euphorbiaceae</taxon>
        <taxon>Crotonoideae</taxon>
        <taxon>Jatropheae</taxon>
        <taxon>Jatropha</taxon>
    </lineage>
</organism>
<dbReference type="CDD" id="cd04660">
    <property type="entry name" value="nsLTP_like"/>
    <property type="match status" value="1"/>
</dbReference>
<dbReference type="InterPro" id="IPR036312">
    <property type="entry name" value="Bifun_inhib/LTP/seed_sf"/>
</dbReference>
<feature type="signal peptide" evidence="1">
    <location>
        <begin position="1"/>
        <end position="29"/>
    </location>
</feature>
<dbReference type="AlphaFoldDB" id="A0A067KGD1"/>
<dbReference type="PANTHER" id="PTHR33286:SF1">
    <property type="entry name" value="OS01G0800600 PROTEIN"/>
    <property type="match status" value="1"/>
</dbReference>
<keyword evidence="1" id="KW-0732">Signal</keyword>
<evidence type="ECO:0000313" key="4">
    <source>
        <dbReference type="Proteomes" id="UP000027138"/>
    </source>
</evidence>
<accession>A0A067KGD1</accession>